<dbReference type="SUPFAM" id="SSF51182">
    <property type="entry name" value="RmlC-like cupins"/>
    <property type="match status" value="1"/>
</dbReference>
<dbReference type="GO" id="GO:0005829">
    <property type="term" value="C:cytosol"/>
    <property type="evidence" value="ECO:0007669"/>
    <property type="project" value="TreeGrafter"/>
</dbReference>
<dbReference type="GO" id="GO:0000271">
    <property type="term" value="P:polysaccharide biosynthetic process"/>
    <property type="evidence" value="ECO:0007669"/>
    <property type="project" value="TreeGrafter"/>
</dbReference>
<dbReference type="RefSeq" id="WP_197004925.1">
    <property type="nucleotide sequence ID" value="NZ_BONS01000017.1"/>
</dbReference>
<keyword evidence="5" id="KW-1185">Reference proteome</keyword>
<dbReference type="PANTHER" id="PTHR21047">
    <property type="entry name" value="DTDP-6-DEOXY-D-GLUCOSE-3,5 EPIMERASE"/>
    <property type="match status" value="1"/>
</dbReference>
<evidence type="ECO:0000313" key="4">
    <source>
        <dbReference type="EMBL" id="MBG6138138.1"/>
    </source>
</evidence>
<proteinExistence type="inferred from homology"/>
<feature type="active site" description="Proton donor" evidence="2">
    <location>
        <position position="132"/>
    </location>
</feature>
<organism evidence="4 5">
    <name type="scientific">Longispora fulva</name>
    <dbReference type="NCBI Taxonomy" id="619741"/>
    <lineage>
        <taxon>Bacteria</taxon>
        <taxon>Bacillati</taxon>
        <taxon>Actinomycetota</taxon>
        <taxon>Actinomycetes</taxon>
        <taxon>Micromonosporales</taxon>
        <taxon>Micromonosporaceae</taxon>
        <taxon>Longispora</taxon>
    </lineage>
</organism>
<dbReference type="Gene3D" id="2.60.120.10">
    <property type="entry name" value="Jelly Rolls"/>
    <property type="match status" value="1"/>
</dbReference>
<evidence type="ECO:0000256" key="3">
    <source>
        <dbReference type="PIRSR" id="PIRSR600888-3"/>
    </source>
</evidence>
<evidence type="ECO:0000256" key="2">
    <source>
        <dbReference type="PIRSR" id="PIRSR600888-1"/>
    </source>
</evidence>
<dbReference type="GO" id="GO:0019305">
    <property type="term" value="P:dTDP-rhamnose biosynthetic process"/>
    <property type="evidence" value="ECO:0007669"/>
    <property type="project" value="TreeGrafter"/>
</dbReference>
<sequence>MKITPLGIDGAFEILPVQRGDSRGLFLEWYRHDLFAEANGHPLRLAQANLSVSSKGTVRGVHFADVGPGQAKYVTCVRGAVLDFVIDIRVGSPTFGQHEVVRLDDVDRREVYLAEGLGHAICALTDDATLLYLCSETYAPQREREVSPLDPALGLEFPFARDELILSDKDVAAPTLAEAAEQGLLPEYAACQKLYIDLKV</sequence>
<comment type="similarity">
    <text evidence="1">Belongs to the dTDP-4-dehydrorhamnose 3,5-epimerase family.</text>
</comment>
<dbReference type="InterPro" id="IPR000888">
    <property type="entry name" value="RmlC-like"/>
</dbReference>
<reference evidence="4" key="1">
    <citation type="submission" date="2020-11" db="EMBL/GenBank/DDBJ databases">
        <title>Sequencing the genomes of 1000 actinobacteria strains.</title>
        <authorList>
            <person name="Klenk H.-P."/>
        </authorList>
    </citation>
    <scope>NUCLEOTIDE SEQUENCE</scope>
    <source>
        <strain evidence="4">DSM 45356</strain>
    </source>
</reference>
<gene>
    <name evidence="4" type="ORF">IW245_004332</name>
</gene>
<dbReference type="InterPro" id="IPR011051">
    <property type="entry name" value="RmlC_Cupin_sf"/>
</dbReference>
<dbReference type="GO" id="GO:0008830">
    <property type="term" value="F:dTDP-4-dehydrorhamnose 3,5-epimerase activity"/>
    <property type="evidence" value="ECO:0007669"/>
    <property type="project" value="UniProtKB-EC"/>
</dbReference>
<keyword evidence="4" id="KW-0413">Isomerase</keyword>
<dbReference type="CDD" id="cd00438">
    <property type="entry name" value="cupin_RmlC"/>
    <property type="match status" value="1"/>
</dbReference>
<name>A0A8J7GCP2_9ACTN</name>
<dbReference type="PANTHER" id="PTHR21047:SF2">
    <property type="entry name" value="THYMIDINE DIPHOSPHO-4-KETO-RHAMNOSE 3,5-EPIMERASE"/>
    <property type="match status" value="1"/>
</dbReference>
<dbReference type="Pfam" id="PF00908">
    <property type="entry name" value="dTDP_sugar_isom"/>
    <property type="match status" value="1"/>
</dbReference>
<comment type="caution">
    <text evidence="4">The sequence shown here is derived from an EMBL/GenBank/DDBJ whole genome shotgun (WGS) entry which is preliminary data.</text>
</comment>
<dbReference type="InterPro" id="IPR014710">
    <property type="entry name" value="RmlC-like_jellyroll"/>
</dbReference>
<dbReference type="AlphaFoldDB" id="A0A8J7GCP2"/>
<dbReference type="EMBL" id="JADOUF010000001">
    <property type="protein sequence ID" value="MBG6138138.1"/>
    <property type="molecule type" value="Genomic_DNA"/>
</dbReference>
<dbReference type="EC" id="5.1.3.13" evidence="4"/>
<evidence type="ECO:0000256" key="1">
    <source>
        <dbReference type="ARBA" id="ARBA00010154"/>
    </source>
</evidence>
<protein>
    <submittedName>
        <fullName evidence="4">dTDP-4-dehydrorhamnose 3,5-epimerase</fullName>
        <ecNumber evidence="4">5.1.3.13</ecNumber>
    </submittedName>
</protein>
<feature type="site" description="Participates in a stacking interaction with the thymidine ring of dTDP-4-oxo-6-deoxyglucose" evidence="3">
    <location>
        <position position="138"/>
    </location>
</feature>
<accession>A0A8J7GCP2</accession>
<dbReference type="Proteomes" id="UP000622552">
    <property type="component" value="Unassembled WGS sequence"/>
</dbReference>
<evidence type="ECO:0000313" key="5">
    <source>
        <dbReference type="Proteomes" id="UP000622552"/>
    </source>
</evidence>
<feature type="active site" description="Proton acceptor" evidence="2">
    <location>
        <position position="62"/>
    </location>
</feature>